<gene>
    <name evidence="2" type="ORF">ES332_A07G150200v1</name>
</gene>
<dbReference type="AlphaFoldDB" id="A0A5D2PVB7"/>
<dbReference type="EMBL" id="CM017616">
    <property type="protein sequence ID" value="TYI19225.1"/>
    <property type="molecule type" value="Genomic_DNA"/>
</dbReference>
<organism evidence="2 3">
    <name type="scientific">Gossypium tomentosum</name>
    <name type="common">Hawaiian cotton</name>
    <name type="synonym">Gossypium sandvicense</name>
    <dbReference type="NCBI Taxonomy" id="34277"/>
    <lineage>
        <taxon>Eukaryota</taxon>
        <taxon>Viridiplantae</taxon>
        <taxon>Streptophyta</taxon>
        <taxon>Embryophyta</taxon>
        <taxon>Tracheophyta</taxon>
        <taxon>Spermatophyta</taxon>
        <taxon>Magnoliopsida</taxon>
        <taxon>eudicotyledons</taxon>
        <taxon>Gunneridae</taxon>
        <taxon>Pentapetalae</taxon>
        <taxon>rosids</taxon>
        <taxon>malvids</taxon>
        <taxon>Malvales</taxon>
        <taxon>Malvaceae</taxon>
        <taxon>Malvoideae</taxon>
        <taxon>Gossypium</taxon>
    </lineage>
</organism>
<keyword evidence="3" id="KW-1185">Reference proteome</keyword>
<protein>
    <submittedName>
        <fullName evidence="2">Uncharacterized protein</fullName>
    </submittedName>
</protein>
<evidence type="ECO:0000256" key="1">
    <source>
        <dbReference type="SAM" id="MobiDB-lite"/>
    </source>
</evidence>
<accession>A0A5D2PVB7</accession>
<dbReference type="EMBL" id="CM017616">
    <property type="protein sequence ID" value="TYI19226.1"/>
    <property type="molecule type" value="Genomic_DNA"/>
</dbReference>
<dbReference type="Proteomes" id="UP000322667">
    <property type="component" value="Chromosome A07"/>
</dbReference>
<name>A0A5D2PVB7_GOSTO</name>
<feature type="compositionally biased region" description="Basic and acidic residues" evidence="1">
    <location>
        <begin position="58"/>
        <end position="69"/>
    </location>
</feature>
<feature type="region of interest" description="Disordered" evidence="1">
    <location>
        <begin position="55"/>
        <end position="77"/>
    </location>
</feature>
<sequence>MLSPVEVLVAISTGGLNPIKHLTTSFKVTVPVDNTLSEETKVSDLEAGRSMNSRRMMGGKEKSFQDIKKKLTKPHGK</sequence>
<evidence type="ECO:0000313" key="2">
    <source>
        <dbReference type="EMBL" id="TYI19225.1"/>
    </source>
</evidence>
<proteinExistence type="predicted"/>
<reference evidence="2 3" key="1">
    <citation type="submission" date="2019-07" db="EMBL/GenBank/DDBJ databases">
        <title>WGS assembly of Gossypium tomentosum.</title>
        <authorList>
            <person name="Chen Z.J."/>
            <person name="Sreedasyam A."/>
            <person name="Ando A."/>
            <person name="Song Q."/>
            <person name="De L."/>
            <person name="Hulse-Kemp A."/>
            <person name="Ding M."/>
            <person name="Ye W."/>
            <person name="Kirkbride R."/>
            <person name="Jenkins J."/>
            <person name="Plott C."/>
            <person name="Lovell J."/>
            <person name="Lin Y.-M."/>
            <person name="Vaughn R."/>
            <person name="Liu B."/>
            <person name="Li W."/>
            <person name="Simpson S."/>
            <person name="Scheffler B."/>
            <person name="Saski C."/>
            <person name="Grover C."/>
            <person name="Hu G."/>
            <person name="Conover J."/>
            <person name="Carlson J."/>
            <person name="Shu S."/>
            <person name="Boston L."/>
            <person name="Williams M."/>
            <person name="Peterson D."/>
            <person name="Mcgee K."/>
            <person name="Jones D."/>
            <person name="Wendel J."/>
            <person name="Stelly D."/>
            <person name="Grimwood J."/>
            <person name="Schmutz J."/>
        </authorList>
    </citation>
    <scope>NUCLEOTIDE SEQUENCE [LARGE SCALE GENOMIC DNA]</scope>
    <source>
        <strain evidence="2">7179.01</strain>
    </source>
</reference>
<evidence type="ECO:0000313" key="3">
    <source>
        <dbReference type="Proteomes" id="UP000322667"/>
    </source>
</evidence>